<accession>A0A229FS65</accession>
<sequence length="936" mass="106216">MPYFKHHLLTPDEQVLDTLADLVWTVTKEEQRSPLVILSTSGPAYSLRQALEKHRPPGLPSNLMFLPRVLGLAQWLKETPGLRAEGIQKTDLERWYEVYRALSDRPQLSSLLMDSSDASKWSLAKKIIEVCDLLSDATLGVFDEVLESALSDAIAEVYQGASKQIVEVEARIVLAFWENLSSAQDPIVRQRRAMGLRIAELKNANADVQHTNTHFPIIFIQTAQASPGFEKALEQVWQAHASVTAFHHCSLNYSNVALWPECLSEVDDSKPMIQKNRDHFFESGKHLSQSDRRILKAQDFEDAAWQGAGAIEKLLQDGHQHIALIAQDRLVARRMRALLARFGDGLSVHDETGWKLSTTRAAASVMSWMDVVHHPAGPSSVELIDFLKNPYIDWSTFGITHDQASDCLTFLEQRLIEGDVRGTWSGFILALDSDNDETNTLVSIIRKLKNQSNRWQAASNSCLAWLDLLEQDLIDLGMSSSLSQDIAGQQLLASLSPMRLLRHHPMKQVEWLSLLSSMLEDASYIESNPRQSASVTILPLSATRLRRFDAWVMVGCDDTQLPSLSDSPMFLSAQLKKLLGCKTQEAEFIQQAMDLSQLMRSHQHWRMIWQSVGTTGEPRQPSPWLQRLYVRHPELLKDKLEVPTTSYEAMPISQPKPSLPEDFVKPTSISPSAYRALRECPYRYYVTRLLGLKERSGLEAEVDLSLVGKTLHAALYDFYHGLKTQALENDNIYERTKLLKKRLYAISHKHFKPLLEVDGRWLAAWIEWETLIPSWIDWHIQREQSGWVFHDGEKQVSFDLQTRFGDIRVSGFVDRLDIHPQEGVEVIDYKFSSKNSITKKKNNLQDDPQLVIYAKAVNEHDMVNRQPTTTASWISVKEDDSRVEVDDLQSEMKELPAQMIADIESLWGGSPMAASAPDSICQYCQARGICRKGMWS</sequence>
<dbReference type="Gene3D" id="3.90.320.10">
    <property type="match status" value="1"/>
</dbReference>
<keyword evidence="3" id="KW-1185">Reference proteome</keyword>
<gene>
    <name evidence="2" type="ORF">AOC33_08390</name>
</gene>
<evidence type="ECO:0000259" key="1">
    <source>
        <dbReference type="Pfam" id="PF12705"/>
    </source>
</evidence>
<dbReference type="Pfam" id="PF12705">
    <property type="entry name" value="PDDEXK_1"/>
    <property type="match status" value="1"/>
</dbReference>
<dbReference type="SUPFAM" id="SSF52540">
    <property type="entry name" value="P-loop containing nucleoside triphosphate hydrolases"/>
    <property type="match status" value="1"/>
</dbReference>
<protein>
    <recommendedName>
        <fullName evidence="1">PD-(D/E)XK endonuclease-like domain-containing protein</fullName>
    </recommendedName>
</protein>
<comment type="caution">
    <text evidence="2">The sequence shown here is derived from an EMBL/GenBank/DDBJ whole genome shotgun (WGS) entry which is preliminary data.</text>
</comment>
<reference evidence="2 3" key="1">
    <citation type="submission" date="2017-06" db="EMBL/GenBank/DDBJ databases">
        <title>Reclassification of a Polynucleobacter cosmopolitanus strain isolated from tropical Lake Victoria as Polynucleobacter victoriensis comb. nov.</title>
        <authorList>
            <person name="Hahn M.W."/>
        </authorList>
    </citation>
    <scope>NUCLEOTIDE SEQUENCE [LARGE SCALE GENOMIC DNA]</scope>
    <source>
        <strain evidence="2 3">MWH-MoIso2</strain>
    </source>
</reference>
<feature type="domain" description="PD-(D/E)XK endonuclease-like" evidence="1">
    <location>
        <begin position="668"/>
        <end position="931"/>
    </location>
</feature>
<dbReference type="EMBL" id="NJGG01000003">
    <property type="protein sequence ID" value="OXL14520.1"/>
    <property type="molecule type" value="Genomic_DNA"/>
</dbReference>
<proteinExistence type="predicted"/>
<evidence type="ECO:0000313" key="2">
    <source>
        <dbReference type="EMBL" id="OXL14520.1"/>
    </source>
</evidence>
<dbReference type="InterPro" id="IPR027417">
    <property type="entry name" value="P-loop_NTPase"/>
</dbReference>
<organism evidence="2 3">
    <name type="scientific">Polynucleobacter cosmopolitanus</name>
    <dbReference type="NCBI Taxonomy" id="351345"/>
    <lineage>
        <taxon>Bacteria</taxon>
        <taxon>Pseudomonadati</taxon>
        <taxon>Pseudomonadota</taxon>
        <taxon>Betaproteobacteria</taxon>
        <taxon>Burkholderiales</taxon>
        <taxon>Burkholderiaceae</taxon>
        <taxon>Polynucleobacter</taxon>
    </lineage>
</organism>
<evidence type="ECO:0000313" key="3">
    <source>
        <dbReference type="Proteomes" id="UP000215188"/>
    </source>
</evidence>
<dbReference type="InterPro" id="IPR038726">
    <property type="entry name" value="PDDEXK_AddAB-type"/>
</dbReference>
<dbReference type="Proteomes" id="UP000215188">
    <property type="component" value="Unassembled WGS sequence"/>
</dbReference>
<name>A0A229FS65_9BURK</name>
<dbReference type="InterPro" id="IPR011604">
    <property type="entry name" value="PDDEXK-like_dom_sf"/>
</dbReference>
<dbReference type="AlphaFoldDB" id="A0A229FS65"/>